<evidence type="ECO:0000256" key="3">
    <source>
        <dbReference type="PROSITE-ProRule" id="PRU00023"/>
    </source>
</evidence>
<comment type="caution">
    <text evidence="7">The sequence shown here is derived from an EMBL/GenBank/DDBJ whole genome shotgun (WGS) entry which is preliminary data.</text>
</comment>
<dbReference type="PROSITE" id="PS50297">
    <property type="entry name" value="ANK_REP_REGION"/>
    <property type="match status" value="7"/>
</dbReference>
<sequence>MTHHTTPEYINWIAFAHGLTNVLCDGLRPFVTRETVTFYDNVSKAVASLPGAGPCTCTFVSRRKPNEYHDMTTCTWAKILEGSHHRNKPIWKQSDSTKWTDPIQGPWEIAKLFIPDVGGRAITSAKDMDLTGILNLMYWCKHFLLIPQPLIDDLREIRNNKWGHVTKLELTDDEKATAFGTMEALLQHPSLARDRDAQKALHEIQTLKTVTDVNNFQAEILTQYKKMLEDLKNDSTQNLTVLRQLEQRLNIVEEELEKTKDTLETKDSVYSYMNQVKNSALFFCSNLIKCTRVMSKRLLTPWLMIILLCNFSVTLLDPRSYQDGCPAEDSSVPFETKEFNMSEYLDADRAEDFVGRQWLFREVEDAFEEENIAGVQIIGSPGSGKSALASQLICSRTSSSFIHERILGYHVCKYSDKNTQMAGKFVRNLAEMIGRRLPEYGIIVTNTTHIQRSLTEDCIHYQDPVGCFEVAVLSPLRNLKNKPRKNWFVVVDALDECLTQGETGHSIVFLLNNKVHRFPPWLKVVMTSRNESYASLHSSKVKKITIDPDDSRNLKDLEIFVTKRLFQEGPLLQRITWWFGDDSVKSITKLATQVLSTSQGNFLFVTELLKDWENSRHVQELRNAYVLPKTLRDLFHSYFERLYPRKGSFRPVRHILELLVSTFEPLTQNQMFDILKIRENSLDEYDFKNRLRELGHFLKIGKDNTLTLYHLSLTEWLTSEENEKYFVSKEKGHEVFCDYYFGVVRDRKKNRPKDYILALAQHIVLGDSKEAHVQEFLSLPSQTINSSDPQNNRTLLHSAATIDNRDALELLLSHFSFIDYVDDRGITPAFLAAERGFVDNLVLLVKKGAKINHKTKTMVSFYKANFLTALRNVDIKLIDYYKLLSIPDAIDESKSKYFDSSMLHAAAQRGRASVIRFLIQNNTNLSLLDGAQLTAIQIAAEKGHLEVVKSLYEAGAVADQTALHHAAANNRLEVVNYLLDIGVKDKCRRCDGSFYWVEGGKHRLTNGILFLSPPQKEYCPLWENTWPDENKTLFDDKHLIFCHSALHAAVSSGHEKVVTRLLSEKHNALDCHDYSGRTPLHEAVRNNDKIIVNLLLEKQSQMIHKKCKHWKELDKMQLDLPERTKYYQEVCHCGYTPLHLAARYGHHQLATLLIRKGARVDDQDCSGTTPLHLAAHYGFADTVNVLLNMNATVEMKDKNGKTPLEVALENPLVVSKQTQPFRATKDSNGHVMVVCLLLSSAASRWKCMSTETVPIKCGKPFSHSLFHLLSYISPTFEENNFFFSENCSEHTHPNCTVKKGPLAKAIESHPEKQLIISTCFDAEGFTPLHRAAQGVNLVAIRYLLANGANDSILNPQGYDALTLAVLHAGRKRLWQLHGLTWMDVDIRYLIEAEQAAIELLRHAVKTRGYKIRCDCTKAELTLYHLAASRGLANFIKVIFNETDLDQLDVDCANLDGITPLYLAELFKQEVRLGLDNPWKELIRFLKQRGGKTRDPTKDAEHSIIFNTVFGSFPNKFTLDLRPDVVHFVTSLLTSYEKSGNESFCCSSVSDLDHKHYYDHYFPVLRLRRNIDEFLRGLPEGDRSKHFWRDFTRCSYHMDEFNRYLLSFDLHKEAYLKYITKNKNSEILSKVQTKWFQKQLHILMKIRYTEVFRAFACLKSLSSRLKTVFHFGLRPVASIVQEYEKCPPVSIYLSLICGSLTLMFEDYKYISSQLPVPEGEKELFSRLGQCTILELILKNSLGFFRKYDYLKTLQVGIKPGTQVDHIYTMLEEYTRKMSLELGTFRARLVVGVAMKGIPRMSGSASGG</sequence>
<dbReference type="Gene3D" id="1.25.40.20">
    <property type="entry name" value="Ankyrin repeat-containing domain"/>
    <property type="match status" value="5"/>
</dbReference>
<dbReference type="InterPro" id="IPR002110">
    <property type="entry name" value="Ankyrin_rpt"/>
</dbReference>
<evidence type="ECO:0000259" key="5">
    <source>
        <dbReference type="Pfam" id="PF24883"/>
    </source>
</evidence>
<evidence type="ECO:0000256" key="2">
    <source>
        <dbReference type="ARBA" id="ARBA00023043"/>
    </source>
</evidence>
<feature type="repeat" description="ANK" evidence="3">
    <location>
        <begin position="1075"/>
        <end position="1098"/>
    </location>
</feature>
<feature type="domain" description="TANC1/2-like winged helix" evidence="6">
    <location>
        <begin position="645"/>
        <end position="769"/>
    </location>
</feature>
<dbReference type="PANTHER" id="PTHR24166">
    <property type="entry name" value="ROLLING PEBBLES, ISOFORM B"/>
    <property type="match status" value="1"/>
</dbReference>
<feature type="repeat" description="ANK" evidence="3">
    <location>
        <begin position="1166"/>
        <end position="1198"/>
    </location>
</feature>
<keyword evidence="1" id="KW-0677">Repeat</keyword>
<accession>A0ABN8PR61</accession>
<dbReference type="Pfam" id="PF25521">
    <property type="entry name" value="WHD_TANC1"/>
    <property type="match status" value="1"/>
</dbReference>
<keyword evidence="8" id="KW-1185">Reference proteome</keyword>
<dbReference type="InterPro" id="IPR056884">
    <property type="entry name" value="NPHP3-like_N"/>
</dbReference>
<dbReference type="PROSITE" id="PS50088">
    <property type="entry name" value="ANK_REPEAT"/>
    <property type="match status" value="8"/>
</dbReference>
<keyword evidence="4" id="KW-0175">Coiled coil</keyword>
<dbReference type="SUPFAM" id="SSF48403">
    <property type="entry name" value="Ankyrin repeat"/>
    <property type="match status" value="3"/>
</dbReference>
<gene>
    <name evidence="7" type="ORF">PLOB_00045948</name>
</gene>
<evidence type="ECO:0008006" key="9">
    <source>
        <dbReference type="Google" id="ProtNLM"/>
    </source>
</evidence>
<dbReference type="InterPro" id="IPR027417">
    <property type="entry name" value="P-loop_NTPase"/>
</dbReference>
<evidence type="ECO:0000313" key="7">
    <source>
        <dbReference type="EMBL" id="CAH3147142.1"/>
    </source>
</evidence>
<evidence type="ECO:0000256" key="4">
    <source>
        <dbReference type="SAM" id="Coils"/>
    </source>
</evidence>
<reference evidence="7 8" key="1">
    <citation type="submission" date="2022-05" db="EMBL/GenBank/DDBJ databases">
        <authorList>
            <consortium name="Genoscope - CEA"/>
            <person name="William W."/>
        </authorList>
    </citation>
    <scope>NUCLEOTIDE SEQUENCE [LARGE SCALE GENOMIC DNA]</scope>
</reference>
<dbReference type="InterPro" id="IPR058056">
    <property type="entry name" value="WH_TANC1/2"/>
</dbReference>
<dbReference type="SMART" id="SM00248">
    <property type="entry name" value="ANK"/>
    <property type="match status" value="12"/>
</dbReference>
<dbReference type="Proteomes" id="UP001159405">
    <property type="component" value="Unassembled WGS sequence"/>
</dbReference>
<dbReference type="EMBL" id="CALNXK010000080">
    <property type="protein sequence ID" value="CAH3147142.1"/>
    <property type="molecule type" value="Genomic_DNA"/>
</dbReference>
<feature type="repeat" description="ANK" evidence="3">
    <location>
        <begin position="1133"/>
        <end position="1165"/>
    </location>
</feature>
<dbReference type="InterPro" id="IPR036770">
    <property type="entry name" value="Ankyrin_rpt-contain_sf"/>
</dbReference>
<dbReference type="Pfam" id="PF15112">
    <property type="entry name" value="DUF4559"/>
    <property type="match status" value="1"/>
</dbReference>
<feature type="repeat" description="ANK" evidence="3">
    <location>
        <begin position="898"/>
        <end position="930"/>
    </location>
</feature>
<dbReference type="InterPro" id="IPR050889">
    <property type="entry name" value="Dendritic_Spine_Reg/Scaffold"/>
</dbReference>
<evidence type="ECO:0000313" key="8">
    <source>
        <dbReference type="Proteomes" id="UP001159405"/>
    </source>
</evidence>
<evidence type="ECO:0000259" key="6">
    <source>
        <dbReference type="Pfam" id="PF25521"/>
    </source>
</evidence>
<organism evidence="7 8">
    <name type="scientific">Porites lobata</name>
    <dbReference type="NCBI Taxonomy" id="104759"/>
    <lineage>
        <taxon>Eukaryota</taxon>
        <taxon>Metazoa</taxon>
        <taxon>Cnidaria</taxon>
        <taxon>Anthozoa</taxon>
        <taxon>Hexacorallia</taxon>
        <taxon>Scleractinia</taxon>
        <taxon>Fungiina</taxon>
        <taxon>Poritidae</taxon>
        <taxon>Porites</taxon>
    </lineage>
</organism>
<proteinExistence type="predicted"/>
<feature type="repeat" description="ANK" evidence="3">
    <location>
        <begin position="958"/>
        <end position="983"/>
    </location>
</feature>
<feature type="coiled-coil region" evidence="4">
    <location>
        <begin position="228"/>
        <end position="266"/>
    </location>
</feature>
<feature type="repeat" description="ANK" evidence="3">
    <location>
        <begin position="1323"/>
        <end position="1355"/>
    </location>
</feature>
<dbReference type="Pfam" id="PF00023">
    <property type="entry name" value="Ank"/>
    <property type="match status" value="1"/>
</dbReference>
<name>A0ABN8PR61_9CNID</name>
<protein>
    <recommendedName>
        <fullName evidence="9">Ankyrin repeat domain-containing protein 50</fullName>
    </recommendedName>
</protein>
<dbReference type="SUPFAM" id="SSF52540">
    <property type="entry name" value="P-loop containing nucleoside triphosphate hydrolases"/>
    <property type="match status" value="1"/>
</dbReference>
<dbReference type="PANTHER" id="PTHR24166:SF48">
    <property type="entry name" value="PROTEIN VAPYRIN"/>
    <property type="match status" value="1"/>
</dbReference>
<feature type="domain" description="Nephrocystin 3-like N-terminal" evidence="5">
    <location>
        <begin position="375"/>
        <end position="529"/>
    </location>
</feature>
<dbReference type="Pfam" id="PF12796">
    <property type="entry name" value="Ank_2"/>
    <property type="match status" value="4"/>
</dbReference>
<evidence type="ECO:0000256" key="1">
    <source>
        <dbReference type="ARBA" id="ARBA00022737"/>
    </source>
</evidence>
<keyword evidence="2 3" id="KW-0040">ANK repeat</keyword>
<dbReference type="InterPro" id="IPR027897">
    <property type="entry name" value="DUF4559"/>
</dbReference>
<feature type="repeat" description="ANK" evidence="3">
    <location>
        <begin position="791"/>
        <end position="823"/>
    </location>
</feature>
<dbReference type="Gene3D" id="3.40.50.300">
    <property type="entry name" value="P-loop containing nucleotide triphosphate hydrolases"/>
    <property type="match status" value="1"/>
</dbReference>
<feature type="repeat" description="ANK" evidence="3">
    <location>
        <begin position="824"/>
        <end position="856"/>
    </location>
</feature>
<dbReference type="Pfam" id="PF24883">
    <property type="entry name" value="NPHP3_N"/>
    <property type="match status" value="1"/>
</dbReference>